<feature type="binding site" evidence="10">
    <location>
        <position position="126"/>
    </location>
    <ligand>
        <name>(6S)-5-formyl-5,6,7,8-tetrahydrofolate</name>
        <dbReference type="ChEBI" id="CHEBI:57457"/>
    </ligand>
</feature>
<dbReference type="Gene3D" id="1.20.120.430">
    <property type="entry name" value="tRNA modification GTPase MnmE domain 2"/>
    <property type="match status" value="1"/>
</dbReference>
<evidence type="ECO:0000256" key="1">
    <source>
        <dbReference type="ARBA" id="ARBA00011043"/>
    </source>
</evidence>
<dbReference type="InterPro" id="IPR004520">
    <property type="entry name" value="GTPase_MnmE"/>
</dbReference>
<dbReference type="GO" id="GO:0002098">
    <property type="term" value="P:tRNA wobble uridine modification"/>
    <property type="evidence" value="ECO:0007669"/>
    <property type="project" value="TreeGrafter"/>
</dbReference>
<dbReference type="InterPro" id="IPR027368">
    <property type="entry name" value="MnmE_dom2"/>
</dbReference>
<dbReference type="Proteomes" id="UP000366051">
    <property type="component" value="Chromosome"/>
</dbReference>
<evidence type="ECO:0000256" key="4">
    <source>
        <dbReference type="ARBA" id="ARBA00022723"/>
    </source>
</evidence>
<dbReference type="GO" id="GO:0042802">
    <property type="term" value="F:identical protein binding"/>
    <property type="evidence" value="ECO:0007669"/>
    <property type="project" value="UniProtKB-ARBA"/>
</dbReference>
<dbReference type="GO" id="GO:0003924">
    <property type="term" value="F:GTPase activity"/>
    <property type="evidence" value="ECO:0007669"/>
    <property type="project" value="UniProtKB-UniRule"/>
</dbReference>
<evidence type="ECO:0000259" key="12">
    <source>
        <dbReference type="PROSITE" id="PS51709"/>
    </source>
</evidence>
<evidence type="ECO:0000256" key="11">
    <source>
        <dbReference type="RuleBase" id="RU003313"/>
    </source>
</evidence>
<keyword evidence="7 10" id="KW-0460">Magnesium</keyword>
<feature type="binding site" evidence="10">
    <location>
        <position position="22"/>
    </location>
    <ligand>
        <name>(6S)-5-formyl-5,6,7,8-tetrahydrofolate</name>
        <dbReference type="ChEBI" id="CHEBI:57457"/>
    </ligand>
</feature>
<dbReference type="InterPro" id="IPR018948">
    <property type="entry name" value="GTP-bd_TrmE_N"/>
</dbReference>
<dbReference type="EC" id="3.6.-.-" evidence="10"/>
<dbReference type="Pfam" id="PF12631">
    <property type="entry name" value="MnmE_helical"/>
    <property type="match status" value="1"/>
</dbReference>
<feature type="binding site" evidence="10">
    <location>
        <position position="232"/>
    </location>
    <ligand>
        <name>K(+)</name>
        <dbReference type="ChEBI" id="CHEBI:29103"/>
    </ligand>
</feature>
<dbReference type="GO" id="GO:0046872">
    <property type="term" value="F:metal ion binding"/>
    <property type="evidence" value="ECO:0007669"/>
    <property type="project" value="UniProtKB-KW"/>
</dbReference>
<keyword evidence="6 10" id="KW-0378">Hydrolase</keyword>
<feature type="binding site" evidence="10">
    <location>
        <position position="251"/>
    </location>
    <ligand>
        <name>K(+)</name>
        <dbReference type="ChEBI" id="CHEBI:29103"/>
    </ligand>
</feature>
<keyword evidence="9 10" id="KW-0342">GTP-binding</keyword>
<keyword evidence="4 10" id="KW-0479">Metal-binding</keyword>
<dbReference type="InterPro" id="IPR027417">
    <property type="entry name" value="P-loop_NTPase"/>
</dbReference>
<evidence type="ECO:0000256" key="2">
    <source>
        <dbReference type="ARBA" id="ARBA00022490"/>
    </source>
</evidence>
<name>A0A5Q2N127_9FIRM</name>
<evidence type="ECO:0000256" key="9">
    <source>
        <dbReference type="ARBA" id="ARBA00023134"/>
    </source>
</evidence>
<dbReference type="GO" id="GO:0005829">
    <property type="term" value="C:cytosol"/>
    <property type="evidence" value="ECO:0007669"/>
    <property type="project" value="TreeGrafter"/>
</dbReference>
<dbReference type="GO" id="GO:0005525">
    <property type="term" value="F:GTP binding"/>
    <property type="evidence" value="ECO:0007669"/>
    <property type="project" value="UniProtKB-UniRule"/>
</dbReference>
<dbReference type="FunFam" id="3.40.50.300:FF:000494">
    <property type="entry name" value="tRNA modification GTPase MnmE"/>
    <property type="match status" value="1"/>
</dbReference>
<dbReference type="InterPro" id="IPR005225">
    <property type="entry name" value="Small_GTP-bd"/>
</dbReference>
<feature type="binding site" evidence="10">
    <location>
        <position position="257"/>
    </location>
    <ligand>
        <name>Mg(2+)</name>
        <dbReference type="ChEBI" id="CHEBI:18420"/>
    </ligand>
</feature>
<dbReference type="EMBL" id="CP045875">
    <property type="protein sequence ID" value="QGG46992.1"/>
    <property type="molecule type" value="Genomic_DNA"/>
</dbReference>
<feature type="domain" description="TrmE-type G" evidence="12">
    <location>
        <begin position="222"/>
        <end position="382"/>
    </location>
</feature>
<keyword evidence="2 10" id="KW-0963">Cytoplasm</keyword>
<dbReference type="Gene3D" id="3.30.1360.120">
    <property type="entry name" value="Probable tRNA modification gtpase trme, domain 1"/>
    <property type="match status" value="1"/>
</dbReference>
<dbReference type="InterPro" id="IPR027266">
    <property type="entry name" value="TrmE/GcvT-like"/>
</dbReference>
<dbReference type="InterPro" id="IPR025867">
    <property type="entry name" value="MnmE_helical"/>
</dbReference>
<feature type="binding site" evidence="10">
    <location>
        <begin position="232"/>
        <end position="237"/>
    </location>
    <ligand>
        <name>GTP</name>
        <dbReference type="ChEBI" id="CHEBI:37565"/>
    </ligand>
</feature>
<feature type="binding site" evidence="10">
    <location>
        <begin position="336"/>
        <end position="339"/>
    </location>
    <ligand>
        <name>GTP</name>
        <dbReference type="ChEBI" id="CHEBI:37565"/>
    </ligand>
</feature>
<comment type="subunit">
    <text evidence="10">Homodimer. Heterotetramer of two MnmE and two MnmG subunits.</text>
</comment>
<dbReference type="Pfam" id="PF10396">
    <property type="entry name" value="TrmE_N"/>
    <property type="match status" value="1"/>
</dbReference>
<accession>A0A5Q2N127</accession>
<protein>
    <recommendedName>
        <fullName evidence="10">tRNA modification GTPase MnmE</fullName>
        <ecNumber evidence="10">3.6.-.-</ecNumber>
    </recommendedName>
</protein>
<feature type="binding site" evidence="10">
    <location>
        <position position="236"/>
    </location>
    <ligand>
        <name>Mg(2+)</name>
        <dbReference type="ChEBI" id="CHEBI:18420"/>
    </ligand>
</feature>
<dbReference type="Gene3D" id="3.40.50.300">
    <property type="entry name" value="P-loop containing nucleotide triphosphate hydrolases"/>
    <property type="match status" value="1"/>
</dbReference>
<dbReference type="PANTHER" id="PTHR42714">
    <property type="entry name" value="TRNA MODIFICATION GTPASE GTPBP3"/>
    <property type="match status" value="1"/>
</dbReference>
<dbReference type="GO" id="GO:0030488">
    <property type="term" value="P:tRNA methylation"/>
    <property type="evidence" value="ECO:0007669"/>
    <property type="project" value="TreeGrafter"/>
</dbReference>
<dbReference type="FunFam" id="3.30.1360.120:FF:000003">
    <property type="entry name" value="tRNA modification GTPase MnmE"/>
    <property type="match status" value="1"/>
</dbReference>
<dbReference type="NCBIfam" id="NF003661">
    <property type="entry name" value="PRK05291.1-3"/>
    <property type="match status" value="1"/>
</dbReference>
<evidence type="ECO:0000256" key="10">
    <source>
        <dbReference type="HAMAP-Rule" id="MF_00379"/>
    </source>
</evidence>
<feature type="binding site" evidence="10">
    <location>
        <position position="256"/>
    </location>
    <ligand>
        <name>K(+)</name>
        <dbReference type="ChEBI" id="CHEBI:29103"/>
    </ligand>
</feature>
<dbReference type="RefSeq" id="WP_153724465.1">
    <property type="nucleotide sequence ID" value="NZ_CP045875.1"/>
</dbReference>
<reference evidence="14" key="1">
    <citation type="submission" date="2019-11" db="EMBL/GenBank/DDBJ databases">
        <title>Genome sequence of Heliorestis convoluta strain HH, an alkaliphilic and minimalistic phototrophic bacterium from a soda lake in Egypt.</title>
        <authorList>
            <person name="Dewey E.D."/>
            <person name="Stokes L.M."/>
            <person name="Burchell B.M."/>
            <person name="Shaffer K.N."/>
            <person name="Huntington A.M."/>
            <person name="Baker J.M."/>
            <person name="Nadendla S."/>
            <person name="Giglio M.G."/>
            <person name="Touchman J.W."/>
            <person name="Blankenship R.E."/>
            <person name="Madigan M.T."/>
            <person name="Sattley W.M."/>
        </authorList>
    </citation>
    <scope>NUCLEOTIDE SEQUENCE [LARGE SCALE GENOMIC DNA]</scope>
    <source>
        <strain evidence="14">HH</strain>
    </source>
</reference>
<dbReference type="KEGG" id="hcv:FTV88_0835"/>
<evidence type="ECO:0000313" key="13">
    <source>
        <dbReference type="EMBL" id="QGG46992.1"/>
    </source>
</evidence>
<keyword evidence="3 10" id="KW-0819">tRNA processing</keyword>
<dbReference type="NCBIfam" id="TIGR00450">
    <property type="entry name" value="mnmE_trmE_thdF"/>
    <property type="match status" value="1"/>
</dbReference>
<evidence type="ECO:0000256" key="3">
    <source>
        <dbReference type="ARBA" id="ARBA00022694"/>
    </source>
</evidence>
<dbReference type="PRINTS" id="PR00326">
    <property type="entry name" value="GTP1OBG"/>
</dbReference>
<comment type="similarity">
    <text evidence="1 10 11">Belongs to the TRAFAC class TrmE-Era-EngA-EngB-Septin-like GTPase superfamily. TrmE GTPase family.</text>
</comment>
<keyword evidence="14" id="KW-1185">Reference proteome</keyword>
<evidence type="ECO:0000256" key="5">
    <source>
        <dbReference type="ARBA" id="ARBA00022741"/>
    </source>
</evidence>
<keyword evidence="8 10" id="KW-0630">Potassium</keyword>
<dbReference type="PANTHER" id="PTHR42714:SF2">
    <property type="entry name" value="TRNA MODIFICATION GTPASE GTPBP3, MITOCHONDRIAL"/>
    <property type="match status" value="1"/>
</dbReference>
<sequence>MYQDTIAAVSTAIGEGAIGIIRVSGPEAIEIVRKVFKPKYGKTIDQWQSHTLHLGTVIHPDQGQPIDEVLVAWMKGPKTFTTEDVAEFHCHGGSLPLRETLEAILRAGARLAEPGEFTRRAFLGGRLDLAQAEAIMEVIQSKTRDGLGAALSQLEGHLSKKIKEVSDRLLQVMAHLEALIDFPEEDLPELSDEKLRTDLEIIKNELIGLLQRAQTGKVLREGWKTVIIGRPNVGKSSLLNALLDEQRAIVTDIPGTTRDAIEEMIDLGGIPLRLIDTAGIRETADQVEKIGVEKTLHYMEKADLILFVLDGSEKVTAEEKELLSSLKNRPAIVLINKADLEERKIDQEEVKTITHQKPIISISAREAWGLEELSKVIRQFVYGDEKEKTASSLEYERLDLITQARHREAIERALQHIQQMIVDLELQTSPDFLTIDLRAAWEALGEITGHTVGEDVMDKIFSSFCIGK</sequence>
<dbReference type="OrthoDB" id="9805918at2"/>
<dbReference type="Pfam" id="PF01926">
    <property type="entry name" value="MMR_HSR1"/>
    <property type="match status" value="1"/>
</dbReference>
<feature type="binding site" evidence="10">
    <location>
        <begin position="363"/>
        <end position="365"/>
    </location>
    <ligand>
        <name>GTP</name>
        <dbReference type="ChEBI" id="CHEBI:37565"/>
    </ligand>
</feature>
<feature type="binding site" evidence="10">
    <location>
        <position position="468"/>
    </location>
    <ligand>
        <name>(6S)-5-formyl-5,6,7,8-tetrahydrofolate</name>
        <dbReference type="ChEBI" id="CHEBI:57457"/>
    </ligand>
</feature>
<dbReference type="NCBIfam" id="TIGR00231">
    <property type="entry name" value="small_GTP"/>
    <property type="match status" value="1"/>
</dbReference>
<evidence type="ECO:0000256" key="7">
    <source>
        <dbReference type="ARBA" id="ARBA00022842"/>
    </source>
</evidence>
<evidence type="ECO:0000256" key="8">
    <source>
        <dbReference type="ARBA" id="ARBA00022958"/>
    </source>
</evidence>
<dbReference type="PROSITE" id="PS51709">
    <property type="entry name" value="G_TRME"/>
    <property type="match status" value="1"/>
</dbReference>
<organism evidence="13 14">
    <name type="scientific">Heliorestis convoluta</name>
    <dbReference type="NCBI Taxonomy" id="356322"/>
    <lineage>
        <taxon>Bacteria</taxon>
        <taxon>Bacillati</taxon>
        <taxon>Bacillota</taxon>
        <taxon>Clostridia</taxon>
        <taxon>Eubacteriales</taxon>
        <taxon>Heliobacteriaceae</taxon>
        <taxon>Heliorestis</taxon>
    </lineage>
</organism>
<feature type="binding site" evidence="10">
    <location>
        <begin position="251"/>
        <end position="257"/>
    </location>
    <ligand>
        <name>GTP</name>
        <dbReference type="ChEBI" id="CHEBI:37565"/>
    </ligand>
</feature>
<comment type="cofactor">
    <cofactor evidence="10">
        <name>K(+)</name>
        <dbReference type="ChEBI" id="CHEBI:29103"/>
    </cofactor>
    <text evidence="10">Binds 1 potassium ion per subunit.</text>
</comment>
<dbReference type="SUPFAM" id="SSF52540">
    <property type="entry name" value="P-loop containing nucleoside triphosphate hydrolases"/>
    <property type="match status" value="1"/>
</dbReference>
<feature type="binding site" evidence="10">
    <location>
        <begin position="276"/>
        <end position="279"/>
    </location>
    <ligand>
        <name>GTP</name>
        <dbReference type="ChEBI" id="CHEBI:37565"/>
    </ligand>
</feature>
<dbReference type="CDD" id="cd04164">
    <property type="entry name" value="trmE"/>
    <property type="match status" value="1"/>
</dbReference>
<proteinExistence type="inferred from homology"/>
<dbReference type="AlphaFoldDB" id="A0A5Q2N127"/>
<dbReference type="HAMAP" id="MF_00379">
    <property type="entry name" value="GTPase_MnmE"/>
    <property type="match status" value="1"/>
</dbReference>
<gene>
    <name evidence="10" type="primary">mnmE</name>
    <name evidence="10" type="synonym">trmE</name>
    <name evidence="13" type="ORF">FTV88_0835</name>
</gene>
<comment type="function">
    <text evidence="10">Exhibits a very high intrinsic GTPase hydrolysis rate. Involved in the addition of a carboxymethylaminomethyl (cmnm) group at the wobble position (U34) of certain tRNAs, forming tRNA-cmnm(5)s(2)U34.</text>
</comment>
<evidence type="ECO:0000313" key="14">
    <source>
        <dbReference type="Proteomes" id="UP000366051"/>
    </source>
</evidence>
<dbReference type="InterPro" id="IPR031168">
    <property type="entry name" value="G_TrmE"/>
</dbReference>
<feature type="binding site" evidence="10">
    <location>
        <position position="253"/>
    </location>
    <ligand>
        <name>K(+)</name>
        <dbReference type="ChEBI" id="CHEBI:29103"/>
    </ligand>
</feature>
<dbReference type="InterPro" id="IPR006073">
    <property type="entry name" value="GTP-bd"/>
</dbReference>
<feature type="binding site" evidence="10">
    <location>
        <position position="87"/>
    </location>
    <ligand>
        <name>(6S)-5-formyl-5,6,7,8-tetrahydrofolate</name>
        <dbReference type="ChEBI" id="CHEBI:57457"/>
    </ligand>
</feature>
<keyword evidence="5 10" id="KW-0547">Nucleotide-binding</keyword>
<dbReference type="CDD" id="cd14858">
    <property type="entry name" value="TrmE_N"/>
    <property type="match status" value="1"/>
</dbReference>
<evidence type="ECO:0000256" key="6">
    <source>
        <dbReference type="ARBA" id="ARBA00022801"/>
    </source>
</evidence>
<comment type="subcellular location">
    <subcellularLocation>
        <location evidence="10">Cytoplasm</location>
    </subcellularLocation>
</comment>